<dbReference type="InterPro" id="IPR039994">
    <property type="entry name" value="NO66-like"/>
</dbReference>
<dbReference type="AlphaFoldDB" id="A0A026W2C5"/>
<dbReference type="GO" id="GO:0032259">
    <property type="term" value="P:methylation"/>
    <property type="evidence" value="ECO:0007669"/>
    <property type="project" value="UniProtKB-KW"/>
</dbReference>
<dbReference type="SUPFAM" id="SSF51197">
    <property type="entry name" value="Clavaminate synthase-like"/>
    <property type="match status" value="1"/>
</dbReference>
<dbReference type="PROSITE" id="PS51184">
    <property type="entry name" value="JMJC"/>
    <property type="match status" value="1"/>
</dbReference>
<keyword evidence="4 14" id="KW-0479">Metal-binding</keyword>
<keyword evidence="8 14" id="KW-0408">Iron</keyword>
<dbReference type="FunFam" id="2.60.120.650:FF:000013">
    <property type="entry name" value="Ribosomal oxygenase 1"/>
    <property type="match status" value="1"/>
</dbReference>
<evidence type="ECO:0000256" key="2">
    <source>
        <dbReference type="ARBA" id="ARBA00010309"/>
    </source>
</evidence>
<dbReference type="GO" id="GO:0032453">
    <property type="term" value="F:histone H3K4 demethylase activity"/>
    <property type="evidence" value="ECO:0007669"/>
    <property type="project" value="TreeGrafter"/>
</dbReference>
<dbReference type="EC" id="1.14.11.27" evidence="14"/>
<evidence type="ECO:0000256" key="8">
    <source>
        <dbReference type="ARBA" id="ARBA00023004"/>
    </source>
</evidence>
<accession>A0A026W2C5</accession>
<keyword evidence="11 14" id="KW-0539">Nucleus</keyword>
<protein>
    <recommendedName>
        <fullName evidence="14">Bifunctional lysine-specific demethylase and histidyl-hydroxylase</fullName>
        <ecNumber evidence="14">1.14.11.27</ecNumber>
    </recommendedName>
</protein>
<evidence type="ECO:0000256" key="3">
    <source>
        <dbReference type="ARBA" id="ARBA00022491"/>
    </source>
</evidence>
<comment type="cofactor">
    <cofactor evidence="14">
        <name>Fe(2+)</name>
        <dbReference type="ChEBI" id="CHEBI:29033"/>
    </cofactor>
    <text evidence="14">Binds 1 Fe(2+) ion per subunit.</text>
</comment>
<evidence type="ECO:0000256" key="14">
    <source>
        <dbReference type="RuleBase" id="RU366061"/>
    </source>
</evidence>
<feature type="compositionally biased region" description="Basic and acidic residues" evidence="15">
    <location>
        <begin position="135"/>
        <end position="155"/>
    </location>
</feature>
<comment type="catalytic activity">
    <reaction evidence="13 14">
        <text>N(6),N(6)-dimethyl-L-lysyl(36)-[histone H3] + 2 2-oxoglutarate + 2 O2 = L-lysyl(36)-[histone H3] + 2 formaldehyde + 2 succinate + 2 CO2</text>
        <dbReference type="Rhea" id="RHEA:42032"/>
        <dbReference type="Rhea" id="RHEA-COMP:9785"/>
        <dbReference type="Rhea" id="RHEA-COMP:9787"/>
        <dbReference type="ChEBI" id="CHEBI:15379"/>
        <dbReference type="ChEBI" id="CHEBI:16526"/>
        <dbReference type="ChEBI" id="CHEBI:16810"/>
        <dbReference type="ChEBI" id="CHEBI:16842"/>
        <dbReference type="ChEBI" id="CHEBI:29969"/>
        <dbReference type="ChEBI" id="CHEBI:30031"/>
        <dbReference type="ChEBI" id="CHEBI:61976"/>
        <dbReference type="EC" id="1.14.11.27"/>
    </reaction>
</comment>
<keyword evidence="17" id="KW-0808">Transferase</keyword>
<dbReference type="InterPro" id="IPR003347">
    <property type="entry name" value="JmjC_dom"/>
</dbReference>
<proteinExistence type="inferred from homology"/>
<dbReference type="OrthoDB" id="425950at2759"/>
<dbReference type="EMBL" id="KK107475">
    <property type="protein sequence ID" value="EZA50148.1"/>
    <property type="molecule type" value="Genomic_DNA"/>
</dbReference>
<keyword evidence="17" id="KW-0489">Methyltransferase</keyword>
<evidence type="ECO:0000256" key="6">
    <source>
        <dbReference type="ARBA" id="ARBA00022964"/>
    </source>
</evidence>
<keyword evidence="9 14" id="KW-0805">Transcription regulation</keyword>
<evidence type="ECO:0000256" key="15">
    <source>
        <dbReference type="SAM" id="MobiDB-lite"/>
    </source>
</evidence>
<dbReference type="Gene3D" id="3.90.930.40">
    <property type="match status" value="1"/>
</dbReference>
<sequence>MSENTEPVSAFSIYKRKSTEQPLSPKKRKSNHSRENKATGQKIVAENAVKDIPKKRQSKQKCTLNVAVKNKDGVVTKAGNLRVFKNNFLPTVKKAQFVQREYKVDETQQLKETVETDSVQRVHKKSKLKKKKVKSKVEKEEDKMNSNNGEAKESPTENYETQGNDSLNHYKDIECDDPENLGNPIESSRKLFEWLISPLKVEDFFADNWESTPVHIQRKDPNYYEHLMSTPLLDQVLREHDVFFNKNIDVTSYIDGERETHNPPGRALPSVIWDYYRNKCSVRMLNPQTFIPQLHALNASLQELFGCFVGANSYLTPPNSQGFAPHYDDIEAFILQIEGKKRWRLYRPPSEAEYLARYSSKNFDESEIGEPIFDTIVNAGDLLYFPRGTIHQGTTVDDTHSLHVTLSVYQRNSWCDFFEKLLPRALQRAAATDSSFRQGLPLNYLRYVGVAHDKESSKKGFKKHVKDLLTRLIDYVDVDNAADLMAKNHIHDFLPPVLARDERKCSVIEDGDIMVARGVVRDCAEITLETRVRLIRSHCIRLIEENNIYKIYYSTENSKEYHEYELQFLEVDVRFVPAIKSIISSYPKFIRINELPLYVDDEKVQIVTDLWEKGLVITNVPRGTTDDE</sequence>
<evidence type="ECO:0000313" key="17">
    <source>
        <dbReference type="EMBL" id="EZA50148.1"/>
    </source>
</evidence>
<evidence type="ECO:0000313" key="18">
    <source>
        <dbReference type="Proteomes" id="UP000053097"/>
    </source>
</evidence>
<comment type="subcellular location">
    <subcellularLocation>
        <location evidence="1 14">Nucleus</location>
    </subcellularLocation>
</comment>
<evidence type="ECO:0000256" key="9">
    <source>
        <dbReference type="ARBA" id="ARBA00023015"/>
    </source>
</evidence>
<dbReference type="PANTHER" id="PTHR13096">
    <property type="entry name" value="MINA53 MYC INDUCED NUCLEAR ANTIGEN"/>
    <property type="match status" value="1"/>
</dbReference>
<feature type="domain" description="JmjC" evidence="16">
    <location>
        <begin position="280"/>
        <end position="425"/>
    </location>
</feature>
<evidence type="ECO:0000256" key="5">
    <source>
        <dbReference type="ARBA" id="ARBA00022853"/>
    </source>
</evidence>
<dbReference type="GO" id="GO:0005506">
    <property type="term" value="F:iron ion binding"/>
    <property type="evidence" value="ECO:0007669"/>
    <property type="project" value="UniProtKB-UniRule"/>
</dbReference>
<dbReference type="Pfam" id="PF08007">
    <property type="entry name" value="JmjC_2"/>
    <property type="match status" value="1"/>
</dbReference>
<keyword evidence="6 14" id="KW-0223">Dioxygenase</keyword>
<feature type="compositionally biased region" description="Basic residues" evidence="15">
    <location>
        <begin position="121"/>
        <end position="134"/>
    </location>
</feature>
<dbReference type="FunFam" id="3.90.930.40:FF:000001">
    <property type="entry name" value="ribosomal oxygenase 1 isoform X1"/>
    <property type="match status" value="1"/>
</dbReference>
<dbReference type="PANTHER" id="PTHR13096:SF8">
    <property type="entry name" value="RIBOSOMAL OXYGENASE 1"/>
    <property type="match status" value="1"/>
</dbReference>
<feature type="region of interest" description="Disordered" evidence="15">
    <location>
        <begin position="115"/>
        <end position="163"/>
    </location>
</feature>
<keyword evidence="10 14" id="KW-0804">Transcription</keyword>
<dbReference type="GO" id="GO:0140680">
    <property type="term" value="F:histone H3K36me/H3K36me2 demethylase activity"/>
    <property type="evidence" value="ECO:0007669"/>
    <property type="project" value="UniProtKB-EC"/>
</dbReference>
<keyword evidence="3" id="KW-0678">Repressor</keyword>
<dbReference type="Gene3D" id="2.60.120.650">
    <property type="entry name" value="Cupin"/>
    <property type="match status" value="1"/>
</dbReference>
<evidence type="ECO:0000256" key="10">
    <source>
        <dbReference type="ARBA" id="ARBA00023163"/>
    </source>
</evidence>
<dbReference type="InterPro" id="IPR049043">
    <property type="entry name" value="WHD_RIOX1"/>
</dbReference>
<dbReference type="GO" id="GO:0005730">
    <property type="term" value="C:nucleolus"/>
    <property type="evidence" value="ECO:0007669"/>
    <property type="project" value="TreeGrafter"/>
</dbReference>
<evidence type="ECO:0000256" key="12">
    <source>
        <dbReference type="ARBA" id="ARBA00025670"/>
    </source>
</evidence>
<name>A0A026W2C5_OOCBI</name>
<keyword evidence="7 14" id="KW-0560">Oxidoreductase</keyword>
<reference evidence="17 18" key="1">
    <citation type="journal article" date="2014" name="Curr. Biol.">
        <title>The genome of the clonal raider ant Cerapachys biroi.</title>
        <authorList>
            <person name="Oxley P.R."/>
            <person name="Ji L."/>
            <person name="Fetter-Pruneda I."/>
            <person name="McKenzie S.K."/>
            <person name="Li C."/>
            <person name="Hu H."/>
            <person name="Zhang G."/>
            <person name="Kronauer D.J."/>
        </authorList>
    </citation>
    <scope>NUCLEOTIDE SEQUENCE [LARGE SCALE GENOMIC DNA]</scope>
</reference>
<organism evidence="17 18">
    <name type="scientific">Ooceraea biroi</name>
    <name type="common">Clonal raider ant</name>
    <name type="synonym">Cerapachys biroi</name>
    <dbReference type="NCBI Taxonomy" id="2015173"/>
    <lineage>
        <taxon>Eukaryota</taxon>
        <taxon>Metazoa</taxon>
        <taxon>Ecdysozoa</taxon>
        <taxon>Arthropoda</taxon>
        <taxon>Hexapoda</taxon>
        <taxon>Insecta</taxon>
        <taxon>Pterygota</taxon>
        <taxon>Neoptera</taxon>
        <taxon>Endopterygota</taxon>
        <taxon>Hymenoptera</taxon>
        <taxon>Apocrita</taxon>
        <taxon>Aculeata</taxon>
        <taxon>Formicoidea</taxon>
        <taxon>Formicidae</taxon>
        <taxon>Dorylinae</taxon>
        <taxon>Ooceraea</taxon>
    </lineage>
</organism>
<comment type="function">
    <text evidence="12">Oxygenase that can act as both a histone lysine demethylase and a ribosomal histidine hydroxylase. Specifically demethylates 'Lys-4' (H3K4me) and 'Lys-36' (H3K36me) of histone H3, thereby playing a central role in histone code.</text>
</comment>
<keyword evidence="5" id="KW-0156">Chromatin regulator</keyword>
<evidence type="ECO:0000256" key="13">
    <source>
        <dbReference type="ARBA" id="ARBA00047915"/>
    </source>
</evidence>
<evidence type="ECO:0000256" key="7">
    <source>
        <dbReference type="ARBA" id="ARBA00023002"/>
    </source>
</evidence>
<evidence type="ECO:0000256" key="1">
    <source>
        <dbReference type="ARBA" id="ARBA00004123"/>
    </source>
</evidence>
<keyword evidence="18" id="KW-1185">Reference proteome</keyword>
<dbReference type="OMA" id="YLEYMGV"/>
<comment type="similarity">
    <text evidence="2">Belongs to the ROX family. NO66 subfamily.</text>
</comment>
<dbReference type="Proteomes" id="UP000053097">
    <property type="component" value="Unassembled WGS sequence"/>
</dbReference>
<evidence type="ECO:0000259" key="16">
    <source>
        <dbReference type="PROSITE" id="PS51184"/>
    </source>
</evidence>
<evidence type="ECO:0000256" key="4">
    <source>
        <dbReference type="ARBA" id="ARBA00022723"/>
    </source>
</evidence>
<dbReference type="STRING" id="2015173.A0A026W2C5"/>
<dbReference type="Gene3D" id="1.10.10.1500">
    <property type="entry name" value="JmjC domain-containing ribosomal oxygenase (ROX), dimer domain"/>
    <property type="match status" value="1"/>
</dbReference>
<dbReference type="Pfam" id="PF21233">
    <property type="entry name" value="WHD_RIOX1"/>
    <property type="match status" value="1"/>
</dbReference>
<gene>
    <name evidence="17" type="ORF">X777_11367</name>
</gene>
<evidence type="ECO:0000256" key="11">
    <source>
        <dbReference type="ARBA" id="ARBA00023242"/>
    </source>
</evidence>
<feature type="region of interest" description="Disordered" evidence="15">
    <location>
        <begin position="1"/>
        <end position="42"/>
    </location>
</feature>
<dbReference type="GO" id="GO:0008168">
    <property type="term" value="F:methyltransferase activity"/>
    <property type="evidence" value="ECO:0007669"/>
    <property type="project" value="UniProtKB-KW"/>
</dbReference>